<proteinExistence type="predicted"/>
<comment type="caution">
    <text evidence="2">The sequence shown here is derived from an EMBL/GenBank/DDBJ whole genome shotgun (WGS) entry which is preliminary data.</text>
</comment>
<name>A0A9W6W6F0_9ACTN</name>
<dbReference type="RefSeq" id="WP_285660736.1">
    <property type="nucleotide sequence ID" value="NZ_BSTX01000001.1"/>
</dbReference>
<dbReference type="InterPro" id="IPR032710">
    <property type="entry name" value="NTF2-like_dom_sf"/>
</dbReference>
<dbReference type="EMBL" id="BSTX01000001">
    <property type="protein sequence ID" value="GLZ75499.1"/>
    <property type="molecule type" value="Genomic_DNA"/>
</dbReference>
<keyword evidence="3" id="KW-1185">Reference proteome</keyword>
<feature type="chain" id="PRO_5040948257" description="DUF4440 domain-containing protein" evidence="1">
    <location>
        <begin position="28"/>
        <end position="164"/>
    </location>
</feature>
<dbReference type="SUPFAM" id="SSF54427">
    <property type="entry name" value="NTF2-like"/>
    <property type="match status" value="1"/>
</dbReference>
<accession>A0A9W6W6F0</accession>
<dbReference type="NCBIfam" id="TIGR02246">
    <property type="entry name" value="SgcJ/EcaC family oxidoreductase"/>
    <property type="match status" value="1"/>
</dbReference>
<dbReference type="Gene3D" id="3.10.450.50">
    <property type="match status" value="1"/>
</dbReference>
<keyword evidence="1" id="KW-0732">Signal</keyword>
<reference evidence="2" key="1">
    <citation type="submission" date="2023-03" db="EMBL/GenBank/DDBJ databases">
        <title>Actinorhabdospora filicis NBRC 111898.</title>
        <authorList>
            <person name="Ichikawa N."/>
            <person name="Sato H."/>
            <person name="Tonouchi N."/>
        </authorList>
    </citation>
    <scope>NUCLEOTIDE SEQUENCE</scope>
    <source>
        <strain evidence="2">NBRC 111898</strain>
    </source>
</reference>
<dbReference type="AlphaFoldDB" id="A0A9W6W6F0"/>
<evidence type="ECO:0000313" key="2">
    <source>
        <dbReference type="EMBL" id="GLZ75499.1"/>
    </source>
</evidence>
<sequence length="164" mass="18154">MRKRWYQAVLATVAMAVLALAGTAASAGPSTPDDRPAETFDAILRAQADAWFAEDGAAFAATFWPDGDMVTFNGDHLNGRADIAVRMQYYFDNYMDPTHIKTLSQDVTFARPDLAVIVRTSCLLVTESSPCRDGSLSTNTNVMLKRHGRWMQQSFQNTRQMPLG</sequence>
<evidence type="ECO:0008006" key="4">
    <source>
        <dbReference type="Google" id="ProtNLM"/>
    </source>
</evidence>
<feature type="signal peptide" evidence="1">
    <location>
        <begin position="1"/>
        <end position="27"/>
    </location>
</feature>
<protein>
    <recommendedName>
        <fullName evidence="4">DUF4440 domain-containing protein</fullName>
    </recommendedName>
</protein>
<evidence type="ECO:0000256" key="1">
    <source>
        <dbReference type="SAM" id="SignalP"/>
    </source>
</evidence>
<organism evidence="2 3">
    <name type="scientific">Actinorhabdospora filicis</name>
    <dbReference type="NCBI Taxonomy" id="1785913"/>
    <lineage>
        <taxon>Bacteria</taxon>
        <taxon>Bacillati</taxon>
        <taxon>Actinomycetota</taxon>
        <taxon>Actinomycetes</taxon>
        <taxon>Micromonosporales</taxon>
        <taxon>Micromonosporaceae</taxon>
        <taxon>Actinorhabdospora</taxon>
    </lineage>
</organism>
<gene>
    <name evidence="2" type="ORF">Afil01_03060</name>
</gene>
<evidence type="ECO:0000313" key="3">
    <source>
        <dbReference type="Proteomes" id="UP001165079"/>
    </source>
</evidence>
<dbReference type="InterPro" id="IPR011944">
    <property type="entry name" value="Steroid_delta5-4_isomerase"/>
</dbReference>
<dbReference type="Proteomes" id="UP001165079">
    <property type="component" value="Unassembled WGS sequence"/>
</dbReference>